<dbReference type="AlphaFoldDB" id="A0A1H9UWC8"/>
<proteinExistence type="predicted"/>
<dbReference type="STRING" id="587636.SAMN05216199_2130"/>
<protein>
    <submittedName>
        <fullName evidence="1">Uncharacterized protein</fullName>
    </submittedName>
</protein>
<dbReference type="RefSeq" id="WP_091757933.1">
    <property type="nucleotide sequence ID" value="NZ_FOHB01000003.1"/>
</dbReference>
<evidence type="ECO:0000313" key="2">
    <source>
        <dbReference type="Proteomes" id="UP000199019"/>
    </source>
</evidence>
<evidence type="ECO:0000313" key="1">
    <source>
        <dbReference type="EMBL" id="SES13424.1"/>
    </source>
</evidence>
<reference evidence="2" key="1">
    <citation type="submission" date="2016-10" db="EMBL/GenBank/DDBJ databases">
        <authorList>
            <person name="Varghese N."/>
            <person name="Submissions S."/>
        </authorList>
    </citation>
    <scope>NUCLEOTIDE SEQUENCE [LARGE SCALE GENOMIC DNA]</scope>
    <source>
        <strain evidence="2">CGMCC 1.6963</strain>
    </source>
</reference>
<dbReference type="EMBL" id="FOHB01000003">
    <property type="protein sequence ID" value="SES13424.1"/>
    <property type="molecule type" value="Genomic_DNA"/>
</dbReference>
<organism evidence="1 2">
    <name type="scientific">Pedococcus cremeus</name>
    <dbReference type="NCBI Taxonomy" id="587636"/>
    <lineage>
        <taxon>Bacteria</taxon>
        <taxon>Bacillati</taxon>
        <taxon>Actinomycetota</taxon>
        <taxon>Actinomycetes</taxon>
        <taxon>Micrococcales</taxon>
        <taxon>Intrasporangiaceae</taxon>
        <taxon>Pedococcus</taxon>
    </lineage>
</organism>
<sequence length="207" mass="21596">MFVLTADQKRSTRHGDRVPEALAALGSVLGSGDGSGVALPFERTVGDEIQGVLNSPAAAVRAVTALVRLGSWRVGLGVGPVDLPLPASTRAASGPAFLAAREAVEAARSSPADLRVLRGDGAHHYGEAERARQAESALWVLTVLLRRRTSEGWEIVDMAETGLSGRDIAGRLDISPSAVSQRLGRAAYQEGRRGAELAEALLAEADA</sequence>
<keyword evidence="2" id="KW-1185">Reference proteome</keyword>
<accession>A0A1H9UWC8</accession>
<gene>
    <name evidence="1" type="ORF">SAMN05216199_2130</name>
</gene>
<name>A0A1H9UWC8_9MICO</name>
<dbReference type="Proteomes" id="UP000199019">
    <property type="component" value="Unassembled WGS sequence"/>
</dbReference>
<dbReference type="OrthoDB" id="5184241at2"/>